<dbReference type="Proteomes" id="UP000783213">
    <property type="component" value="Unassembled WGS sequence"/>
</dbReference>
<feature type="signal peptide" evidence="1">
    <location>
        <begin position="1"/>
        <end position="30"/>
    </location>
</feature>
<evidence type="ECO:0000313" key="2">
    <source>
        <dbReference type="EMBL" id="KAF7926167.1"/>
    </source>
</evidence>
<protein>
    <recommendedName>
        <fullName evidence="4">AA1-like domain-containing protein</fullName>
    </recommendedName>
</protein>
<reference evidence="2 3" key="1">
    <citation type="journal article" date="2020" name="Genome Biol. Evol.">
        <title>Comparative genomics of Sclerotiniaceae.</title>
        <authorList>
            <person name="Valero Jimenez C.A."/>
            <person name="Steentjes M."/>
            <person name="Scholten O.E."/>
            <person name="Van Kan J.A.L."/>
        </authorList>
    </citation>
    <scope>NUCLEOTIDE SEQUENCE [LARGE SCALE GENOMIC DNA]</scope>
    <source>
        <strain evidence="2 3">B1</strain>
    </source>
</reference>
<evidence type="ECO:0000256" key="1">
    <source>
        <dbReference type="SAM" id="SignalP"/>
    </source>
</evidence>
<gene>
    <name evidence="2" type="ORF">EAE98_006462</name>
</gene>
<sequence>MQFKPRPARIFSPFIILLTISSIFPPLALATNYPRKGENHKWPDVSQDLPIQPQTCNTTSMTTGQCTLTNLMAVPVSIGKTRNQRSSLIIYDSKCNEIGRQDDVIQNDKDIAIHSTLPEMVTIRESEMGAGKFITFKYSSHTGTKDDFLCYSTGWDAHHQQIKACSAPFNCTAAADSAATVNSLDLDVLLIGVLALVVAVTS</sequence>
<comment type="caution">
    <text evidence="2">The sequence shown here is derived from an EMBL/GenBank/DDBJ whole genome shotgun (WGS) entry which is preliminary data.</text>
</comment>
<dbReference type="GeneID" id="62233236"/>
<dbReference type="RefSeq" id="XP_038809330.1">
    <property type="nucleotide sequence ID" value="XM_038954085.1"/>
</dbReference>
<name>A0ABQ7IJT6_9HELO</name>
<organism evidence="2 3">
    <name type="scientific">Botrytis deweyae</name>
    <dbReference type="NCBI Taxonomy" id="2478750"/>
    <lineage>
        <taxon>Eukaryota</taxon>
        <taxon>Fungi</taxon>
        <taxon>Dikarya</taxon>
        <taxon>Ascomycota</taxon>
        <taxon>Pezizomycotina</taxon>
        <taxon>Leotiomycetes</taxon>
        <taxon>Helotiales</taxon>
        <taxon>Sclerotiniaceae</taxon>
        <taxon>Botrytis</taxon>
    </lineage>
</organism>
<feature type="chain" id="PRO_5046221338" description="AA1-like domain-containing protein" evidence="1">
    <location>
        <begin position="31"/>
        <end position="202"/>
    </location>
</feature>
<accession>A0ABQ7IJT6</accession>
<evidence type="ECO:0008006" key="4">
    <source>
        <dbReference type="Google" id="ProtNLM"/>
    </source>
</evidence>
<proteinExistence type="predicted"/>
<keyword evidence="1" id="KW-0732">Signal</keyword>
<keyword evidence="3" id="KW-1185">Reference proteome</keyword>
<evidence type="ECO:0000313" key="3">
    <source>
        <dbReference type="Proteomes" id="UP000783213"/>
    </source>
</evidence>
<dbReference type="EMBL" id="RCSX01000014">
    <property type="protein sequence ID" value="KAF7926167.1"/>
    <property type="molecule type" value="Genomic_DNA"/>
</dbReference>